<protein>
    <submittedName>
        <fullName evidence="2">Uncharacterized protein</fullName>
    </submittedName>
</protein>
<gene>
    <name evidence="2" type="ORF">CDL12_00943</name>
</gene>
<dbReference type="PANTHER" id="PTHR33144:SF45">
    <property type="entry name" value="TRANSPOSASE TNP1_EN_SPM-LIKE DOMAIN-CONTAINING PROTEIN"/>
    <property type="match status" value="1"/>
</dbReference>
<feature type="region of interest" description="Disordered" evidence="1">
    <location>
        <begin position="1"/>
        <end position="51"/>
    </location>
</feature>
<feature type="compositionally biased region" description="Basic residues" evidence="1">
    <location>
        <begin position="1"/>
        <end position="10"/>
    </location>
</feature>
<organism evidence="2 3">
    <name type="scientific">Handroanthus impetiginosus</name>
    <dbReference type="NCBI Taxonomy" id="429701"/>
    <lineage>
        <taxon>Eukaryota</taxon>
        <taxon>Viridiplantae</taxon>
        <taxon>Streptophyta</taxon>
        <taxon>Embryophyta</taxon>
        <taxon>Tracheophyta</taxon>
        <taxon>Spermatophyta</taxon>
        <taxon>Magnoliopsida</taxon>
        <taxon>eudicotyledons</taxon>
        <taxon>Gunneridae</taxon>
        <taxon>Pentapetalae</taxon>
        <taxon>asterids</taxon>
        <taxon>lamiids</taxon>
        <taxon>Lamiales</taxon>
        <taxon>Bignoniaceae</taxon>
        <taxon>Crescentiina</taxon>
        <taxon>Tabebuia alliance</taxon>
        <taxon>Handroanthus</taxon>
    </lineage>
</organism>
<dbReference type="Proteomes" id="UP000231279">
    <property type="component" value="Unassembled WGS sequence"/>
</dbReference>
<dbReference type="OrthoDB" id="913291at2759"/>
<dbReference type="EMBL" id="NKXS01000114">
    <property type="protein sequence ID" value="PIN26300.1"/>
    <property type="molecule type" value="Genomic_DNA"/>
</dbReference>
<comment type="caution">
    <text evidence="2">The sequence shown here is derived from an EMBL/GenBank/DDBJ whole genome shotgun (WGS) entry which is preliminary data.</text>
</comment>
<evidence type="ECO:0000256" key="1">
    <source>
        <dbReference type="SAM" id="MobiDB-lite"/>
    </source>
</evidence>
<evidence type="ECO:0000313" key="3">
    <source>
        <dbReference type="Proteomes" id="UP000231279"/>
    </source>
</evidence>
<dbReference type="PANTHER" id="PTHR33144">
    <property type="entry name" value="OS10G0409366 PROTEIN-RELATED"/>
    <property type="match status" value="1"/>
</dbReference>
<sequence>MPRPKRHALRCHSTPIEPPVEPEGPSNVATRSEPVPDSLPQHEPDFPDDAEQCNEPNLRPFRRESNKYWTVDLKARLRVNDVYVLLGSKKVVLEWNELGQPIRESGGLLGQFLGHIANESQKKYIMGSLGKKWRDNRSRLFTELYDPALRWEDNLQKRPTYIPIE</sequence>
<keyword evidence="3" id="KW-1185">Reference proteome</keyword>
<evidence type="ECO:0000313" key="2">
    <source>
        <dbReference type="EMBL" id="PIN26300.1"/>
    </source>
</evidence>
<accession>A0A2G9I9I3</accession>
<name>A0A2G9I9I3_9LAMI</name>
<dbReference type="AlphaFoldDB" id="A0A2G9I9I3"/>
<reference evidence="3" key="1">
    <citation type="journal article" date="2018" name="Gigascience">
        <title>Genome assembly of the Pink Ipe (Handroanthus impetiginosus, Bignoniaceae), a highly valued, ecologically keystone Neotropical timber forest tree.</title>
        <authorList>
            <person name="Silva-Junior O.B."/>
            <person name="Grattapaglia D."/>
            <person name="Novaes E."/>
            <person name="Collevatti R.G."/>
        </authorList>
    </citation>
    <scope>NUCLEOTIDE SEQUENCE [LARGE SCALE GENOMIC DNA]</scope>
    <source>
        <strain evidence="3">cv. UFG-1</strain>
    </source>
</reference>
<proteinExistence type="predicted"/>